<evidence type="ECO:0000313" key="3">
    <source>
        <dbReference type="Proteomes" id="UP000242015"/>
    </source>
</evidence>
<keyword evidence="1" id="KW-0534">Nitrate assimilation</keyword>
<reference evidence="2 3" key="1">
    <citation type="submission" date="2017-04" db="EMBL/GenBank/DDBJ databases">
        <title>Novel microbial lineages endemic to geothermal iron-oxide mats fill important gaps in the evolutionary history of Archaea.</title>
        <authorList>
            <person name="Jay Z.J."/>
            <person name="Beam J.P."/>
            <person name="Dlakic M."/>
            <person name="Rusch D.B."/>
            <person name="Kozubal M.A."/>
            <person name="Inskeep W.P."/>
        </authorList>
    </citation>
    <scope>NUCLEOTIDE SEQUENCE [LARGE SCALE GENOMIC DNA]</scope>
    <source>
        <strain evidence="2">BE_D</strain>
    </source>
</reference>
<protein>
    <submittedName>
        <fullName evidence="2">Nitrate reductase molybdenum cofactor assembly chaperone</fullName>
    </submittedName>
</protein>
<name>A0A2R6CAQ1_9ARCH</name>
<gene>
    <name evidence="2" type="ORF">B9Q04_08020</name>
</gene>
<dbReference type="InterPro" id="IPR036411">
    <property type="entry name" value="TorD-like_sf"/>
</dbReference>
<dbReference type="GO" id="GO:0042128">
    <property type="term" value="P:nitrate assimilation"/>
    <property type="evidence" value="ECO:0007669"/>
    <property type="project" value="UniProtKB-KW"/>
</dbReference>
<dbReference type="AlphaFoldDB" id="A0A2R6CAQ1"/>
<evidence type="ECO:0000313" key="2">
    <source>
        <dbReference type="EMBL" id="PSO07972.1"/>
    </source>
</evidence>
<dbReference type="Pfam" id="PF02613">
    <property type="entry name" value="Nitrate_red_del"/>
    <property type="match status" value="1"/>
</dbReference>
<dbReference type="GO" id="GO:0051131">
    <property type="term" value="P:chaperone-mediated protein complex assembly"/>
    <property type="evidence" value="ECO:0007669"/>
    <property type="project" value="InterPro"/>
</dbReference>
<dbReference type="EMBL" id="NEXF01000155">
    <property type="protein sequence ID" value="PSO07972.1"/>
    <property type="molecule type" value="Genomic_DNA"/>
</dbReference>
<evidence type="ECO:0000256" key="1">
    <source>
        <dbReference type="ARBA" id="ARBA00023063"/>
    </source>
</evidence>
<organism evidence="2 3">
    <name type="scientific">Candidatus Marsarchaeota G2 archaeon BE_D</name>
    <dbReference type="NCBI Taxonomy" id="1978158"/>
    <lineage>
        <taxon>Archaea</taxon>
        <taxon>Candidatus Marsarchaeota</taxon>
        <taxon>Candidatus Marsarchaeota group 2</taxon>
    </lineage>
</organism>
<dbReference type="GO" id="GO:0016530">
    <property type="term" value="F:metallochaperone activity"/>
    <property type="evidence" value="ECO:0007669"/>
    <property type="project" value="TreeGrafter"/>
</dbReference>
<dbReference type="PANTHER" id="PTHR43680">
    <property type="entry name" value="NITRATE REDUCTASE MOLYBDENUM COFACTOR ASSEMBLY CHAPERONE"/>
    <property type="match status" value="1"/>
</dbReference>
<comment type="caution">
    <text evidence="2">The sequence shown here is derived from an EMBL/GenBank/DDBJ whole genome shotgun (WGS) entry which is preliminary data.</text>
</comment>
<proteinExistence type="predicted"/>
<dbReference type="SUPFAM" id="SSF89155">
    <property type="entry name" value="TorD-like"/>
    <property type="match status" value="1"/>
</dbReference>
<sequence>MSEDYRQTLLVCSTLLRYPDEGVIRYAQQLTSFIEELPLTPQRLLKKFLSFLKTTDVVTLQELYVSTFDMNDENSLYITYAKLKDDSARGSELQGLKSLYRSAGLSPTTEELPDYLPMFLEYIGMSGADGAKQLLHSYTPLIVDLAIRLERKGNPYALVVQASLEALRNIM</sequence>
<accession>A0A2R6CAQ1</accession>
<dbReference type="Gene3D" id="1.10.3480.10">
    <property type="entry name" value="TorD-like"/>
    <property type="match status" value="1"/>
</dbReference>
<dbReference type="PANTHER" id="PTHR43680:SF2">
    <property type="entry name" value="NITRATE REDUCTASE MOLYBDENUM COFACTOR ASSEMBLY CHAPERONE NARJ"/>
    <property type="match status" value="1"/>
</dbReference>
<dbReference type="Proteomes" id="UP000242015">
    <property type="component" value="Unassembled WGS sequence"/>
</dbReference>
<dbReference type="NCBIfam" id="TIGR00684">
    <property type="entry name" value="narJ"/>
    <property type="match status" value="1"/>
</dbReference>
<dbReference type="InterPro" id="IPR003765">
    <property type="entry name" value="NO3_reductase_chaperone_NarJ"/>
</dbReference>
<dbReference type="GO" id="GO:0051082">
    <property type="term" value="F:unfolded protein binding"/>
    <property type="evidence" value="ECO:0007669"/>
    <property type="project" value="InterPro"/>
</dbReference>
<dbReference type="InterPro" id="IPR020945">
    <property type="entry name" value="DMSO/NO3_reduct_chaperone"/>
</dbReference>